<comment type="caution">
    <text evidence="10">The sequence shown here is derived from an EMBL/GenBank/DDBJ whole genome shotgun (WGS) entry which is preliminary data.</text>
</comment>
<evidence type="ECO:0000313" key="10">
    <source>
        <dbReference type="EMBL" id="GAY51839.1"/>
    </source>
</evidence>
<evidence type="ECO:0000256" key="2">
    <source>
        <dbReference type="ARBA" id="ARBA00022614"/>
    </source>
</evidence>
<sequence>MLLEVLNTYMVYHMRVLFIEILNHPIFFSEMTYGLKLRFATHSDPENIIYLVKWFRTMLIKQEKLQMAVDETIEFNEETLATCCASRLCQRPDMGKVVNVLSSLAELRKPQQHT</sequence>
<dbReference type="InterPro" id="IPR052422">
    <property type="entry name" value="Auxin_Ser/Thr_Kinase"/>
</dbReference>
<organism evidence="10 11">
    <name type="scientific">Citrus unshiu</name>
    <name type="common">Satsuma mandarin</name>
    <name type="synonym">Citrus nobilis var. unshiu</name>
    <dbReference type="NCBI Taxonomy" id="55188"/>
    <lineage>
        <taxon>Eukaryota</taxon>
        <taxon>Viridiplantae</taxon>
        <taxon>Streptophyta</taxon>
        <taxon>Embryophyta</taxon>
        <taxon>Tracheophyta</taxon>
        <taxon>Spermatophyta</taxon>
        <taxon>Magnoliopsida</taxon>
        <taxon>eudicotyledons</taxon>
        <taxon>Gunneridae</taxon>
        <taxon>Pentapetalae</taxon>
        <taxon>rosids</taxon>
        <taxon>malvids</taxon>
        <taxon>Sapindales</taxon>
        <taxon>Rutaceae</taxon>
        <taxon>Aurantioideae</taxon>
        <taxon>Citrus</taxon>
    </lineage>
</organism>
<proteinExistence type="predicted"/>
<evidence type="ECO:0000256" key="3">
    <source>
        <dbReference type="ARBA" id="ARBA00022692"/>
    </source>
</evidence>
<evidence type="ECO:0000256" key="4">
    <source>
        <dbReference type="ARBA" id="ARBA00022729"/>
    </source>
</evidence>
<accession>A0A2H5PHJ7</accession>
<name>A0A2H5PHJ7_CITUN</name>
<keyword evidence="6" id="KW-1133">Transmembrane helix</keyword>
<dbReference type="AlphaFoldDB" id="A0A2H5PHJ7"/>
<keyword evidence="3" id="KW-0812">Transmembrane</keyword>
<keyword evidence="9" id="KW-0325">Glycoprotein</keyword>
<gene>
    <name evidence="10" type="ORF">CUMW_137350</name>
</gene>
<dbReference type="Proteomes" id="UP000236630">
    <property type="component" value="Unassembled WGS sequence"/>
</dbReference>
<evidence type="ECO:0000256" key="7">
    <source>
        <dbReference type="ARBA" id="ARBA00023136"/>
    </source>
</evidence>
<keyword evidence="11" id="KW-1185">Reference proteome</keyword>
<keyword evidence="5" id="KW-0677">Repeat</keyword>
<keyword evidence="8" id="KW-0675">Receptor</keyword>
<evidence type="ECO:0000256" key="9">
    <source>
        <dbReference type="ARBA" id="ARBA00023180"/>
    </source>
</evidence>
<keyword evidence="2" id="KW-0433">Leucine-rich repeat</keyword>
<keyword evidence="7" id="KW-0472">Membrane</keyword>
<reference evidence="10 11" key="1">
    <citation type="journal article" date="2017" name="Front. Genet.">
        <title>Draft sequencing of the heterozygous diploid genome of Satsuma (Citrus unshiu Marc.) using a hybrid assembly approach.</title>
        <authorList>
            <person name="Shimizu T."/>
            <person name="Tanizawa Y."/>
            <person name="Mochizuki T."/>
            <person name="Nagasaki H."/>
            <person name="Yoshioka T."/>
            <person name="Toyoda A."/>
            <person name="Fujiyama A."/>
            <person name="Kaminuma E."/>
            <person name="Nakamura Y."/>
        </authorList>
    </citation>
    <scope>NUCLEOTIDE SEQUENCE [LARGE SCALE GENOMIC DNA]</scope>
    <source>
        <strain evidence="11">cv. Miyagawa wase</strain>
    </source>
</reference>
<dbReference type="GO" id="GO:0016020">
    <property type="term" value="C:membrane"/>
    <property type="evidence" value="ECO:0007669"/>
    <property type="project" value="UniProtKB-SubCell"/>
</dbReference>
<evidence type="ECO:0000256" key="6">
    <source>
        <dbReference type="ARBA" id="ARBA00022989"/>
    </source>
</evidence>
<protein>
    <submittedName>
        <fullName evidence="10">Uncharacterized protein</fullName>
    </submittedName>
</protein>
<evidence type="ECO:0000313" key="11">
    <source>
        <dbReference type="Proteomes" id="UP000236630"/>
    </source>
</evidence>
<dbReference type="PANTHER" id="PTHR47986:SF34">
    <property type="entry name" value="RECEPTOR-LIKE KINASE TMK2"/>
    <property type="match status" value="1"/>
</dbReference>
<evidence type="ECO:0000256" key="5">
    <source>
        <dbReference type="ARBA" id="ARBA00022737"/>
    </source>
</evidence>
<dbReference type="EMBL" id="BDQV01000074">
    <property type="protein sequence ID" value="GAY51839.1"/>
    <property type="molecule type" value="Genomic_DNA"/>
</dbReference>
<dbReference type="PANTHER" id="PTHR47986">
    <property type="entry name" value="OSJNBA0070M12.3 PROTEIN"/>
    <property type="match status" value="1"/>
</dbReference>
<evidence type="ECO:0000256" key="1">
    <source>
        <dbReference type="ARBA" id="ARBA00004167"/>
    </source>
</evidence>
<keyword evidence="4" id="KW-0732">Signal</keyword>
<dbReference type="STRING" id="55188.A0A2H5PHJ7"/>
<evidence type="ECO:0000256" key="8">
    <source>
        <dbReference type="ARBA" id="ARBA00023170"/>
    </source>
</evidence>
<comment type="subcellular location">
    <subcellularLocation>
        <location evidence="1">Membrane</location>
        <topology evidence="1">Single-pass membrane protein</topology>
    </subcellularLocation>
</comment>